<dbReference type="EC" id="2.4.1.182" evidence="3 11"/>
<evidence type="ECO:0000313" key="12">
    <source>
        <dbReference type="EMBL" id="SCZ37587.1"/>
    </source>
</evidence>
<evidence type="ECO:0000256" key="7">
    <source>
        <dbReference type="ARBA" id="ARBA00022676"/>
    </source>
</evidence>
<dbReference type="EMBL" id="FMVW01000004">
    <property type="protein sequence ID" value="SCZ37587.1"/>
    <property type="molecule type" value="Genomic_DNA"/>
</dbReference>
<dbReference type="GO" id="GO:0009245">
    <property type="term" value="P:lipid A biosynthetic process"/>
    <property type="evidence" value="ECO:0007669"/>
    <property type="project" value="UniProtKB-UniRule"/>
</dbReference>
<keyword evidence="8" id="KW-0808">Transferase</keyword>
<dbReference type="Pfam" id="PF02684">
    <property type="entry name" value="LpxB"/>
    <property type="match status" value="1"/>
</dbReference>
<reference evidence="13" key="1">
    <citation type="submission" date="2016-10" db="EMBL/GenBank/DDBJ databases">
        <authorList>
            <person name="Varghese N."/>
            <person name="Submissions S."/>
        </authorList>
    </citation>
    <scope>NUCLEOTIDE SEQUENCE [LARGE SCALE GENOMIC DNA]</scope>
    <source>
        <strain evidence="13">DSM 2698</strain>
    </source>
</reference>
<dbReference type="Proteomes" id="UP000199347">
    <property type="component" value="Unassembled WGS sequence"/>
</dbReference>
<dbReference type="PANTHER" id="PTHR30372">
    <property type="entry name" value="LIPID-A-DISACCHARIDE SYNTHASE"/>
    <property type="match status" value="1"/>
</dbReference>
<organism evidence="12 13">
    <name type="scientific">Afifella marina DSM 2698</name>
    <dbReference type="NCBI Taxonomy" id="1120955"/>
    <lineage>
        <taxon>Bacteria</taxon>
        <taxon>Pseudomonadati</taxon>
        <taxon>Pseudomonadota</taxon>
        <taxon>Alphaproteobacteria</taxon>
        <taxon>Hyphomicrobiales</taxon>
        <taxon>Afifellaceae</taxon>
        <taxon>Afifella</taxon>
    </lineage>
</organism>
<dbReference type="AlphaFoldDB" id="A0A1G5NJL6"/>
<dbReference type="GO" id="GO:0008915">
    <property type="term" value="F:lipid-A-disaccharide synthase activity"/>
    <property type="evidence" value="ECO:0007669"/>
    <property type="project" value="UniProtKB-UniRule"/>
</dbReference>
<keyword evidence="13" id="KW-1185">Reference proteome</keyword>
<dbReference type="GO" id="GO:0005543">
    <property type="term" value="F:phospholipid binding"/>
    <property type="evidence" value="ECO:0007669"/>
    <property type="project" value="TreeGrafter"/>
</dbReference>
<keyword evidence="5" id="KW-0444">Lipid biosynthesis</keyword>
<keyword evidence="9" id="KW-0443">Lipid metabolism</keyword>
<dbReference type="STRING" id="1120955.SAMN03080610_02209"/>
<evidence type="ECO:0000256" key="2">
    <source>
        <dbReference type="ARBA" id="ARBA00007868"/>
    </source>
</evidence>
<evidence type="ECO:0000256" key="11">
    <source>
        <dbReference type="NCBIfam" id="TIGR00215"/>
    </source>
</evidence>
<comment type="catalytic activity">
    <reaction evidence="10">
        <text>a lipid X + a UDP-2-N,3-O-bis[(3R)-3-hydroxyacyl]-alpha-D-glucosamine = a lipid A disaccharide + UDP + H(+)</text>
        <dbReference type="Rhea" id="RHEA:67828"/>
        <dbReference type="ChEBI" id="CHEBI:15378"/>
        <dbReference type="ChEBI" id="CHEBI:58223"/>
        <dbReference type="ChEBI" id="CHEBI:137748"/>
        <dbReference type="ChEBI" id="CHEBI:176338"/>
        <dbReference type="ChEBI" id="CHEBI:176343"/>
        <dbReference type="EC" id="2.4.1.182"/>
    </reaction>
</comment>
<evidence type="ECO:0000256" key="3">
    <source>
        <dbReference type="ARBA" id="ARBA00012687"/>
    </source>
</evidence>
<dbReference type="SUPFAM" id="SSF53756">
    <property type="entry name" value="UDP-Glycosyltransferase/glycogen phosphorylase"/>
    <property type="match status" value="1"/>
</dbReference>
<comment type="similarity">
    <text evidence="2">Belongs to the LpxB family.</text>
</comment>
<accession>A0A1G5NJL6</accession>
<keyword evidence="7" id="KW-0328">Glycosyltransferase</keyword>
<sequence>MTTRPLRIALVVGEASGDHLGAALLKEIRSRHPETVFFGVAGERMTDAGVASLFPLGDVAVMGFAAVVARLPRIIGRIRETVAHIVIERPDVLVIIDSPGFTQSVAKRVARQLPDLPIVNYVSPSVWAWREGRARKMARYIDHVMALLPFEPAVHKRLGGPPCTYVGHPLIENREKLRPAPGERPGLDADPHVLILPGSRLSEVKRLMEPFGETARLIAQSKPDVRFVLPAVAHLRSEIERRAAEWPVKVELVVGEEAKLAAFRKARAALAASGTVTLELALAKVPMVVAYRVEWLARSLKWLLSVHSIVLANLVLGDNTVPEFLDEAGSPEVLAREILCLLEEGPAREAQLSGFARLDAIMETPDGQTPSERAADIVLDYAQKGKAASGRPSSIAQ</sequence>
<evidence type="ECO:0000256" key="9">
    <source>
        <dbReference type="ARBA" id="ARBA00023098"/>
    </source>
</evidence>
<protein>
    <recommendedName>
        <fullName evidence="4 11">Lipid-A-disaccharide synthase</fullName>
        <ecNumber evidence="3 11">2.4.1.182</ecNumber>
    </recommendedName>
</protein>
<dbReference type="GO" id="GO:0016020">
    <property type="term" value="C:membrane"/>
    <property type="evidence" value="ECO:0007669"/>
    <property type="project" value="GOC"/>
</dbReference>
<keyword evidence="6" id="KW-0441">Lipid A biosynthesis</keyword>
<evidence type="ECO:0000256" key="5">
    <source>
        <dbReference type="ARBA" id="ARBA00022516"/>
    </source>
</evidence>
<evidence type="ECO:0000256" key="4">
    <source>
        <dbReference type="ARBA" id="ARBA00020902"/>
    </source>
</evidence>
<evidence type="ECO:0000256" key="1">
    <source>
        <dbReference type="ARBA" id="ARBA00002056"/>
    </source>
</evidence>
<comment type="function">
    <text evidence="1">Condensation of UDP-2,3-diacylglucosamine and 2,3-diacylglucosamine-1-phosphate to form lipid A disaccharide, a precursor of lipid A, a phosphorylated glycolipid that anchors the lipopolysaccharide to the outer membrane of the cell.</text>
</comment>
<dbReference type="InterPro" id="IPR003835">
    <property type="entry name" value="Glyco_trans_19"/>
</dbReference>
<dbReference type="OrthoDB" id="9801642at2"/>
<evidence type="ECO:0000256" key="10">
    <source>
        <dbReference type="ARBA" id="ARBA00048975"/>
    </source>
</evidence>
<gene>
    <name evidence="12" type="ORF">SAMN03080610_02209</name>
</gene>
<proteinExistence type="inferred from homology"/>
<evidence type="ECO:0000256" key="8">
    <source>
        <dbReference type="ARBA" id="ARBA00022679"/>
    </source>
</evidence>
<dbReference type="RefSeq" id="WP_092812553.1">
    <property type="nucleotide sequence ID" value="NZ_FMVW01000004.1"/>
</dbReference>
<dbReference type="NCBIfam" id="TIGR00215">
    <property type="entry name" value="lpxB"/>
    <property type="match status" value="1"/>
</dbReference>
<evidence type="ECO:0000313" key="13">
    <source>
        <dbReference type="Proteomes" id="UP000199347"/>
    </source>
</evidence>
<evidence type="ECO:0000256" key="6">
    <source>
        <dbReference type="ARBA" id="ARBA00022556"/>
    </source>
</evidence>
<name>A0A1G5NJL6_AFIMA</name>
<dbReference type="PANTHER" id="PTHR30372:SF4">
    <property type="entry name" value="LIPID-A-DISACCHARIDE SYNTHASE, MITOCHONDRIAL-RELATED"/>
    <property type="match status" value="1"/>
</dbReference>